<evidence type="ECO:0000259" key="7">
    <source>
        <dbReference type="PROSITE" id="PS50106"/>
    </source>
</evidence>
<dbReference type="InterPro" id="IPR004447">
    <property type="entry name" value="Peptidase_S41A"/>
</dbReference>
<keyword evidence="6" id="KW-0732">Signal</keyword>
<dbReference type="GO" id="GO:0030288">
    <property type="term" value="C:outer membrane-bounded periplasmic space"/>
    <property type="evidence" value="ECO:0007669"/>
    <property type="project" value="TreeGrafter"/>
</dbReference>
<comment type="similarity">
    <text evidence="1 5">Belongs to the peptidase S41A family.</text>
</comment>
<dbReference type="CDD" id="cd07560">
    <property type="entry name" value="Peptidase_S41_CPP"/>
    <property type="match status" value="1"/>
</dbReference>
<gene>
    <name evidence="8" type="ORF">FSZ17_21720</name>
</gene>
<dbReference type="PANTHER" id="PTHR32060">
    <property type="entry name" value="TAIL-SPECIFIC PROTEASE"/>
    <property type="match status" value="1"/>
</dbReference>
<dbReference type="SMART" id="SM00245">
    <property type="entry name" value="TSPc"/>
    <property type="match status" value="1"/>
</dbReference>
<feature type="domain" description="PDZ" evidence="7">
    <location>
        <begin position="70"/>
        <end position="140"/>
    </location>
</feature>
<keyword evidence="2 5" id="KW-0645">Protease</keyword>
<proteinExistence type="inferred from homology"/>
<dbReference type="GO" id="GO:0006508">
    <property type="term" value="P:proteolysis"/>
    <property type="evidence" value="ECO:0007669"/>
    <property type="project" value="UniProtKB-KW"/>
</dbReference>
<dbReference type="Pfam" id="PF17820">
    <property type="entry name" value="PDZ_6"/>
    <property type="match status" value="1"/>
</dbReference>
<name>A0A5B8Z9Z4_CYTDA</name>
<dbReference type="SUPFAM" id="SSF52096">
    <property type="entry name" value="ClpP/crotonase"/>
    <property type="match status" value="1"/>
</dbReference>
<dbReference type="InterPro" id="IPR029045">
    <property type="entry name" value="ClpP/crotonase-like_dom_sf"/>
</dbReference>
<dbReference type="InterPro" id="IPR005151">
    <property type="entry name" value="Tail-specific_protease"/>
</dbReference>
<evidence type="ECO:0000256" key="2">
    <source>
        <dbReference type="ARBA" id="ARBA00022670"/>
    </source>
</evidence>
<protein>
    <submittedName>
        <fullName evidence="8">S41 family peptidase</fullName>
    </submittedName>
</protein>
<dbReference type="EMBL" id="CP042593">
    <property type="protein sequence ID" value="QED49677.1"/>
    <property type="molecule type" value="Genomic_DNA"/>
</dbReference>
<dbReference type="GO" id="GO:0007165">
    <property type="term" value="P:signal transduction"/>
    <property type="evidence" value="ECO:0007669"/>
    <property type="project" value="TreeGrafter"/>
</dbReference>
<dbReference type="InterPro" id="IPR041489">
    <property type="entry name" value="PDZ_6"/>
</dbReference>
<dbReference type="InterPro" id="IPR036034">
    <property type="entry name" value="PDZ_sf"/>
</dbReference>
<dbReference type="NCBIfam" id="TIGR00225">
    <property type="entry name" value="prc"/>
    <property type="match status" value="1"/>
</dbReference>
<dbReference type="Gene3D" id="3.90.226.10">
    <property type="entry name" value="2-enoyl-CoA Hydratase, Chain A, domain 1"/>
    <property type="match status" value="1"/>
</dbReference>
<dbReference type="GO" id="GO:0004175">
    <property type="term" value="F:endopeptidase activity"/>
    <property type="evidence" value="ECO:0007669"/>
    <property type="project" value="TreeGrafter"/>
</dbReference>
<dbReference type="CDD" id="cd06782">
    <property type="entry name" value="cpPDZ_CPP-like"/>
    <property type="match status" value="1"/>
</dbReference>
<evidence type="ECO:0000256" key="3">
    <source>
        <dbReference type="ARBA" id="ARBA00022801"/>
    </source>
</evidence>
<dbReference type="RefSeq" id="WP_057772935.1">
    <property type="nucleotide sequence ID" value="NZ_CP042593.1"/>
</dbReference>
<dbReference type="GO" id="GO:0008236">
    <property type="term" value="F:serine-type peptidase activity"/>
    <property type="evidence" value="ECO:0007669"/>
    <property type="project" value="UniProtKB-KW"/>
</dbReference>
<evidence type="ECO:0000313" key="8">
    <source>
        <dbReference type="EMBL" id="QED49677.1"/>
    </source>
</evidence>
<dbReference type="PANTHER" id="PTHR32060:SF22">
    <property type="entry name" value="CARBOXYL-TERMINAL-PROCESSING PEPTIDASE 3, CHLOROPLASTIC"/>
    <property type="match status" value="1"/>
</dbReference>
<accession>A0A5B8Z9Z4</accession>
<keyword evidence="9" id="KW-1185">Reference proteome</keyword>
<dbReference type="Proteomes" id="UP000321555">
    <property type="component" value="Chromosome"/>
</dbReference>
<evidence type="ECO:0000313" key="9">
    <source>
        <dbReference type="Proteomes" id="UP000321555"/>
    </source>
</evidence>
<dbReference type="InterPro" id="IPR001478">
    <property type="entry name" value="PDZ"/>
</dbReference>
<dbReference type="Pfam" id="PF03572">
    <property type="entry name" value="Peptidase_S41"/>
    <property type="match status" value="1"/>
</dbReference>
<dbReference type="STRING" id="1742359.GCA_001439625_03164"/>
<evidence type="ECO:0000256" key="1">
    <source>
        <dbReference type="ARBA" id="ARBA00009179"/>
    </source>
</evidence>
<dbReference type="KEGG" id="bda:FSZ17_21720"/>
<evidence type="ECO:0000256" key="6">
    <source>
        <dbReference type="SAM" id="SignalP"/>
    </source>
</evidence>
<evidence type="ECO:0000256" key="5">
    <source>
        <dbReference type="RuleBase" id="RU004404"/>
    </source>
</evidence>
<dbReference type="Gene3D" id="2.30.42.10">
    <property type="match status" value="1"/>
</dbReference>
<keyword evidence="4 5" id="KW-0720">Serine protease</keyword>
<keyword evidence="3 5" id="KW-0378">Hydrolase</keyword>
<feature type="signal peptide" evidence="6">
    <location>
        <begin position="1"/>
        <end position="25"/>
    </location>
</feature>
<reference evidence="9" key="1">
    <citation type="submission" date="2019-08" db="EMBL/GenBank/DDBJ databases">
        <authorList>
            <person name="Zheng X."/>
        </authorList>
    </citation>
    <scope>NUCLEOTIDE SEQUENCE [LARGE SCALE GENOMIC DNA]</scope>
    <source>
        <strain evidence="9">FJAT-25496</strain>
    </source>
</reference>
<dbReference type="PROSITE" id="PS50106">
    <property type="entry name" value="PDZ"/>
    <property type="match status" value="1"/>
</dbReference>
<feature type="chain" id="PRO_5022859309" evidence="6">
    <location>
        <begin position="26"/>
        <end position="460"/>
    </location>
</feature>
<dbReference type="Gene3D" id="3.30.750.44">
    <property type="match status" value="1"/>
</dbReference>
<sequence>MHNLKKYFSFLLVLLLLSNVTAVSAAEPINEIRDLIKEYYIEDVPASVLAKPTAKEITKHLDPYSVYMTAEEFAQFSNGIEQQLVGVGIVLDEDEKGIKIMSVIKGGPADRGGMKAGDIIVSVNGVSLIGQPVQKAVSLISGKANTSVTLHYISVDTNETVTKKLTRELIKLPNVEYQMLGGEIGYIRLNSFSKDATKEITNAIGKLNGAKGWIFDLRNNGGGYVSTAQEVAGLFPNVNKAFQIRDKTKQPEIYAAIPQKVKFTSPTHILINEYSASASEMIAVSVKEQKGATLYGQTSFGKGSMQSLFPLSDNSMLKLTTARFYSPKGVPVHETGVTPNIDTAVGEEIITSHRDQLIAKHATYQKLPALNGVPVTKTFNVEMNMEMDWSKLSPQDVQLIQLGGNEVPVEVKAEDHSKMTIKPKANLQSKGKYMLIIHPKWTSKNANRMQKGIYLEVTVQ</sequence>
<dbReference type="OrthoDB" id="9812068at2"/>
<evidence type="ECO:0000256" key="4">
    <source>
        <dbReference type="ARBA" id="ARBA00022825"/>
    </source>
</evidence>
<organism evidence="8 9">
    <name type="scientific">Cytobacillus dafuensis</name>
    <name type="common">Bacillus dafuensis</name>
    <dbReference type="NCBI Taxonomy" id="1742359"/>
    <lineage>
        <taxon>Bacteria</taxon>
        <taxon>Bacillati</taxon>
        <taxon>Bacillota</taxon>
        <taxon>Bacilli</taxon>
        <taxon>Bacillales</taxon>
        <taxon>Bacillaceae</taxon>
        <taxon>Cytobacillus</taxon>
    </lineage>
</organism>
<dbReference type="AlphaFoldDB" id="A0A5B8Z9Z4"/>
<dbReference type="SUPFAM" id="SSF50156">
    <property type="entry name" value="PDZ domain-like"/>
    <property type="match status" value="1"/>
</dbReference>
<dbReference type="SMART" id="SM00228">
    <property type="entry name" value="PDZ"/>
    <property type="match status" value="1"/>
</dbReference>